<reference evidence="2" key="4">
    <citation type="submission" date="2019-03" db="UniProtKB">
        <authorList>
            <consortium name="EnsemblPlants"/>
        </authorList>
    </citation>
    <scope>IDENTIFICATION</scope>
</reference>
<evidence type="ECO:0000313" key="2">
    <source>
        <dbReference type="EnsemblPlants" id="AET7Gv20784600.1"/>
    </source>
</evidence>
<keyword evidence="3" id="KW-1185">Reference proteome</keyword>
<reference evidence="3" key="2">
    <citation type="journal article" date="2017" name="Nat. Plants">
        <title>The Aegilops tauschii genome reveals multiple impacts of transposons.</title>
        <authorList>
            <person name="Zhao G."/>
            <person name="Zou C."/>
            <person name="Li K."/>
            <person name="Wang K."/>
            <person name="Li T."/>
            <person name="Gao L."/>
            <person name="Zhang X."/>
            <person name="Wang H."/>
            <person name="Yang Z."/>
            <person name="Liu X."/>
            <person name="Jiang W."/>
            <person name="Mao L."/>
            <person name="Kong X."/>
            <person name="Jiao Y."/>
            <person name="Jia J."/>
        </authorList>
    </citation>
    <scope>NUCLEOTIDE SEQUENCE [LARGE SCALE GENOMIC DNA]</scope>
    <source>
        <strain evidence="3">cv. AL8/78</strain>
    </source>
</reference>
<sequence>FFLLRGLYILELISKALRSKPSARSLPMAAIATHVHHPPAALSRCGPPSNPFLRFAPSPSILLRSRAAATPPLAPIGARSNNDDPISYPEPRKTSLGLSPLLVAVAAAAT</sequence>
<evidence type="ECO:0000256" key="1">
    <source>
        <dbReference type="SAM" id="MobiDB-lite"/>
    </source>
</evidence>
<dbReference type="Gramene" id="AET7Gv20784600.1">
    <property type="protein sequence ID" value="AET7Gv20784600.1"/>
    <property type="gene ID" value="AET7Gv20784600"/>
</dbReference>
<reference evidence="2" key="5">
    <citation type="journal article" date="2021" name="G3 (Bethesda)">
        <title>Aegilops tauschii genome assembly Aet v5.0 features greater sequence contiguity and improved annotation.</title>
        <authorList>
            <person name="Wang L."/>
            <person name="Zhu T."/>
            <person name="Rodriguez J.C."/>
            <person name="Deal K.R."/>
            <person name="Dubcovsky J."/>
            <person name="McGuire P.E."/>
            <person name="Lux T."/>
            <person name="Spannagl M."/>
            <person name="Mayer K.F.X."/>
            <person name="Baldrich P."/>
            <person name="Meyers B.C."/>
            <person name="Huo N."/>
            <person name="Gu Y.Q."/>
            <person name="Zhou H."/>
            <person name="Devos K.M."/>
            <person name="Bennetzen J.L."/>
            <person name="Unver T."/>
            <person name="Budak H."/>
            <person name="Gulick P.J."/>
            <person name="Galiba G."/>
            <person name="Kalapos B."/>
            <person name="Nelson D.R."/>
            <person name="Li P."/>
            <person name="You F.M."/>
            <person name="Luo M.C."/>
            <person name="Dvorak J."/>
        </authorList>
    </citation>
    <scope>NUCLEOTIDE SEQUENCE [LARGE SCALE GENOMIC DNA]</scope>
    <source>
        <strain evidence="2">cv. AL8/78</strain>
    </source>
</reference>
<dbReference type="Proteomes" id="UP000015105">
    <property type="component" value="Chromosome 7D"/>
</dbReference>
<dbReference type="AlphaFoldDB" id="A0A453S1I3"/>
<feature type="region of interest" description="Disordered" evidence="1">
    <location>
        <begin position="72"/>
        <end position="92"/>
    </location>
</feature>
<protein>
    <submittedName>
        <fullName evidence="2">Uncharacterized protein</fullName>
    </submittedName>
</protein>
<evidence type="ECO:0000313" key="3">
    <source>
        <dbReference type="Proteomes" id="UP000015105"/>
    </source>
</evidence>
<name>A0A453S1I3_AEGTS</name>
<accession>A0A453S1I3</accession>
<organism evidence="2 3">
    <name type="scientific">Aegilops tauschii subsp. strangulata</name>
    <name type="common">Goatgrass</name>
    <dbReference type="NCBI Taxonomy" id="200361"/>
    <lineage>
        <taxon>Eukaryota</taxon>
        <taxon>Viridiplantae</taxon>
        <taxon>Streptophyta</taxon>
        <taxon>Embryophyta</taxon>
        <taxon>Tracheophyta</taxon>
        <taxon>Spermatophyta</taxon>
        <taxon>Magnoliopsida</taxon>
        <taxon>Liliopsida</taxon>
        <taxon>Poales</taxon>
        <taxon>Poaceae</taxon>
        <taxon>BOP clade</taxon>
        <taxon>Pooideae</taxon>
        <taxon>Triticodae</taxon>
        <taxon>Triticeae</taxon>
        <taxon>Triticinae</taxon>
        <taxon>Aegilops</taxon>
    </lineage>
</organism>
<proteinExistence type="predicted"/>
<reference evidence="3" key="1">
    <citation type="journal article" date="2014" name="Science">
        <title>Ancient hybridizations among the ancestral genomes of bread wheat.</title>
        <authorList>
            <consortium name="International Wheat Genome Sequencing Consortium,"/>
            <person name="Marcussen T."/>
            <person name="Sandve S.R."/>
            <person name="Heier L."/>
            <person name="Spannagl M."/>
            <person name="Pfeifer M."/>
            <person name="Jakobsen K.S."/>
            <person name="Wulff B.B."/>
            <person name="Steuernagel B."/>
            <person name="Mayer K.F."/>
            <person name="Olsen O.A."/>
        </authorList>
    </citation>
    <scope>NUCLEOTIDE SEQUENCE [LARGE SCALE GENOMIC DNA]</scope>
    <source>
        <strain evidence="3">cv. AL8/78</strain>
    </source>
</reference>
<dbReference type="EnsemblPlants" id="AET7Gv20784600.1">
    <property type="protein sequence ID" value="AET7Gv20784600.1"/>
    <property type="gene ID" value="AET7Gv20784600"/>
</dbReference>
<reference evidence="2" key="3">
    <citation type="journal article" date="2017" name="Nature">
        <title>Genome sequence of the progenitor of the wheat D genome Aegilops tauschii.</title>
        <authorList>
            <person name="Luo M.C."/>
            <person name="Gu Y.Q."/>
            <person name="Puiu D."/>
            <person name="Wang H."/>
            <person name="Twardziok S.O."/>
            <person name="Deal K.R."/>
            <person name="Huo N."/>
            <person name="Zhu T."/>
            <person name="Wang L."/>
            <person name="Wang Y."/>
            <person name="McGuire P.E."/>
            <person name="Liu S."/>
            <person name="Long H."/>
            <person name="Ramasamy R.K."/>
            <person name="Rodriguez J.C."/>
            <person name="Van S.L."/>
            <person name="Yuan L."/>
            <person name="Wang Z."/>
            <person name="Xia Z."/>
            <person name="Xiao L."/>
            <person name="Anderson O.D."/>
            <person name="Ouyang S."/>
            <person name="Liang Y."/>
            <person name="Zimin A.V."/>
            <person name="Pertea G."/>
            <person name="Qi P."/>
            <person name="Bennetzen J.L."/>
            <person name="Dai X."/>
            <person name="Dawson M.W."/>
            <person name="Muller H.G."/>
            <person name="Kugler K."/>
            <person name="Rivarola-Duarte L."/>
            <person name="Spannagl M."/>
            <person name="Mayer K.F.X."/>
            <person name="Lu F.H."/>
            <person name="Bevan M.W."/>
            <person name="Leroy P."/>
            <person name="Li P."/>
            <person name="You F.M."/>
            <person name="Sun Q."/>
            <person name="Liu Z."/>
            <person name="Lyons E."/>
            <person name="Wicker T."/>
            <person name="Salzberg S.L."/>
            <person name="Devos K.M."/>
            <person name="Dvorak J."/>
        </authorList>
    </citation>
    <scope>NUCLEOTIDE SEQUENCE [LARGE SCALE GENOMIC DNA]</scope>
    <source>
        <strain evidence="2">cv. AL8/78</strain>
    </source>
</reference>